<name>A0A9W6TG25_9STRA</name>
<reference evidence="2" key="1">
    <citation type="submission" date="2023-04" db="EMBL/GenBank/DDBJ databases">
        <title>Phytophthora lilii NBRC 32176.</title>
        <authorList>
            <person name="Ichikawa N."/>
            <person name="Sato H."/>
            <person name="Tonouchi N."/>
        </authorList>
    </citation>
    <scope>NUCLEOTIDE SEQUENCE</scope>
    <source>
        <strain evidence="2">NBRC 32176</strain>
    </source>
</reference>
<comment type="caution">
    <text evidence="2">The sequence shown here is derived from an EMBL/GenBank/DDBJ whole genome shotgun (WGS) entry which is preliminary data.</text>
</comment>
<protein>
    <submittedName>
        <fullName evidence="2">Unnamed protein product</fullName>
    </submittedName>
</protein>
<evidence type="ECO:0000313" key="3">
    <source>
        <dbReference type="Proteomes" id="UP001165083"/>
    </source>
</evidence>
<feature type="compositionally biased region" description="Low complexity" evidence="1">
    <location>
        <begin position="78"/>
        <end position="103"/>
    </location>
</feature>
<accession>A0A9W6TG25</accession>
<feature type="compositionally biased region" description="Polar residues" evidence="1">
    <location>
        <begin position="104"/>
        <end position="121"/>
    </location>
</feature>
<keyword evidence="3" id="KW-1185">Reference proteome</keyword>
<dbReference type="OrthoDB" id="96401at2759"/>
<dbReference type="AlphaFoldDB" id="A0A9W6TG25"/>
<evidence type="ECO:0000313" key="2">
    <source>
        <dbReference type="EMBL" id="GMF11844.1"/>
    </source>
</evidence>
<proteinExistence type="predicted"/>
<feature type="compositionally biased region" description="Acidic residues" evidence="1">
    <location>
        <begin position="20"/>
        <end position="30"/>
    </location>
</feature>
<organism evidence="2 3">
    <name type="scientific">Phytophthora lilii</name>
    <dbReference type="NCBI Taxonomy" id="2077276"/>
    <lineage>
        <taxon>Eukaryota</taxon>
        <taxon>Sar</taxon>
        <taxon>Stramenopiles</taxon>
        <taxon>Oomycota</taxon>
        <taxon>Peronosporomycetes</taxon>
        <taxon>Peronosporales</taxon>
        <taxon>Peronosporaceae</taxon>
        <taxon>Phytophthora</taxon>
    </lineage>
</organism>
<gene>
    <name evidence="2" type="ORF">Plil01_000251600</name>
</gene>
<sequence>MPVTQIAVAQDPSETMAVQPDDENHDEDEEKGPAPDTSRVDGEEIDSSSEESNWEYLDAVDGDEDGHEEDDDDHGESSDAAGPTASTSGSSASGGQPGARSSGNGTIHSASVRSPTPTKQQVFAGYLGDGDDLDAMHDDRAVNNLLNPVTRQEALASEHAEGWRRPMDDEYAALMMNGTWELVPRPKKRKGRRRFNDVGMGIGGKTKCNGDVERLKARLAIRGFLEVWLGLFGNLLSGGSHRVCKANTSHCDVLGARIQTIDFVTAFLNGELVDVIIYMEQPEGYDDGTDRTWQTLSEHLGATPMHTPLKISIGTTCGALCTCVGNGVQGEAEISSNRRILRRRPSVMPRHEQVGNGLRIAAAWQHLDVEEPWTAAREDTCSYELVACWECSKVVNNGNTSRVRHMAKHARFIKEYVQAKELDVIYVPSAENLADVFTKALGPAEFERQRDRLNVEDVKKAWEVVGATTNPGAAAQGSTNSDIECNRRNALSPKCAMHRAMHECMSNECPPWNEVGERDINDNS</sequence>
<feature type="region of interest" description="Disordered" evidence="1">
    <location>
        <begin position="1"/>
        <end position="126"/>
    </location>
</feature>
<feature type="compositionally biased region" description="Acidic residues" evidence="1">
    <location>
        <begin position="43"/>
        <end position="74"/>
    </location>
</feature>
<dbReference type="EMBL" id="BSXW01000089">
    <property type="protein sequence ID" value="GMF11844.1"/>
    <property type="molecule type" value="Genomic_DNA"/>
</dbReference>
<dbReference type="Proteomes" id="UP001165083">
    <property type="component" value="Unassembled WGS sequence"/>
</dbReference>
<evidence type="ECO:0000256" key="1">
    <source>
        <dbReference type="SAM" id="MobiDB-lite"/>
    </source>
</evidence>